<evidence type="ECO:0008006" key="4">
    <source>
        <dbReference type="Google" id="ProtNLM"/>
    </source>
</evidence>
<feature type="chain" id="PRO_5012371999" description="Chitin-binding type-2 domain-containing protein" evidence="1">
    <location>
        <begin position="21"/>
        <end position="51"/>
    </location>
</feature>
<dbReference type="Proteomes" id="UP000193963">
    <property type="component" value="Unassembled WGS sequence"/>
</dbReference>
<evidence type="ECO:0000313" key="3">
    <source>
        <dbReference type="Proteomes" id="UP000193963"/>
    </source>
</evidence>
<keyword evidence="1" id="KW-0732">Signal</keyword>
<proteinExistence type="predicted"/>
<dbReference type="AlphaFoldDB" id="A0A1X6YS85"/>
<sequence>MKTLLVTTLLTFTIAAPLQASCAWHEQQASTCGEGLTWNADSQSCEKIVTG</sequence>
<protein>
    <recommendedName>
        <fullName evidence="4">Chitin-binding type-2 domain-containing protein</fullName>
    </recommendedName>
</protein>
<gene>
    <name evidence="2" type="ORF">PSM7751_01169</name>
</gene>
<dbReference type="EMBL" id="FWFN01000002">
    <property type="protein sequence ID" value="SLN28991.1"/>
    <property type="molecule type" value="Genomic_DNA"/>
</dbReference>
<name>A0A1X6YS85_9RHOB</name>
<keyword evidence="3" id="KW-1185">Reference proteome</keyword>
<feature type="signal peptide" evidence="1">
    <location>
        <begin position="1"/>
        <end position="20"/>
    </location>
</feature>
<reference evidence="2 3" key="1">
    <citation type="submission" date="2017-03" db="EMBL/GenBank/DDBJ databases">
        <authorList>
            <person name="Afonso C.L."/>
            <person name="Miller P.J."/>
            <person name="Scott M.A."/>
            <person name="Spackman E."/>
            <person name="Goraichik I."/>
            <person name="Dimitrov K.M."/>
            <person name="Suarez D.L."/>
            <person name="Swayne D.E."/>
        </authorList>
    </citation>
    <scope>NUCLEOTIDE SEQUENCE [LARGE SCALE GENOMIC DNA]</scope>
    <source>
        <strain evidence="2 3">CECT 7751</strain>
    </source>
</reference>
<organism evidence="2 3">
    <name type="scientific">Pseudooceanicola marinus</name>
    <dbReference type="NCBI Taxonomy" id="396013"/>
    <lineage>
        <taxon>Bacteria</taxon>
        <taxon>Pseudomonadati</taxon>
        <taxon>Pseudomonadota</taxon>
        <taxon>Alphaproteobacteria</taxon>
        <taxon>Rhodobacterales</taxon>
        <taxon>Paracoccaceae</taxon>
        <taxon>Pseudooceanicola</taxon>
    </lineage>
</organism>
<dbReference type="RefSeq" id="WP_157792247.1">
    <property type="nucleotide sequence ID" value="NZ_FWFN01000002.1"/>
</dbReference>
<evidence type="ECO:0000313" key="2">
    <source>
        <dbReference type="EMBL" id="SLN28991.1"/>
    </source>
</evidence>
<evidence type="ECO:0000256" key="1">
    <source>
        <dbReference type="SAM" id="SignalP"/>
    </source>
</evidence>
<accession>A0A1X6YS85</accession>
<dbReference type="OrthoDB" id="7875579at2"/>